<evidence type="ECO:0000256" key="3">
    <source>
        <dbReference type="ARBA" id="ARBA00022989"/>
    </source>
</evidence>
<evidence type="ECO:0000256" key="5">
    <source>
        <dbReference type="SAM" id="MobiDB-lite"/>
    </source>
</evidence>
<evidence type="ECO:0000256" key="1">
    <source>
        <dbReference type="ARBA" id="ARBA00004141"/>
    </source>
</evidence>
<evidence type="ECO:0000256" key="4">
    <source>
        <dbReference type="ARBA" id="ARBA00023136"/>
    </source>
</evidence>
<feature type="transmembrane region" description="Helical" evidence="6">
    <location>
        <begin position="79"/>
        <end position="101"/>
    </location>
</feature>
<dbReference type="Pfam" id="PF09685">
    <property type="entry name" value="MamF_MmsF"/>
    <property type="match status" value="1"/>
</dbReference>
<keyword evidence="2 6" id="KW-0812">Transmembrane</keyword>
<gene>
    <name evidence="7" type="ORF">COX22_02110</name>
</gene>
<evidence type="ECO:0000256" key="2">
    <source>
        <dbReference type="ARBA" id="ARBA00022692"/>
    </source>
</evidence>
<dbReference type="EMBL" id="PCSD01000043">
    <property type="protein sequence ID" value="PIP33880.1"/>
    <property type="molecule type" value="Genomic_DNA"/>
</dbReference>
<name>A0A2G9ZMT6_9BACT</name>
<keyword evidence="3 6" id="KW-1133">Transmembrane helix</keyword>
<sequence length="123" mass="13462">MTEEKGLPENTNQNNSQNQPNNENGKLVAILAYLLVGIVWFFADENLKKDENAKFHVKQALVLLIVSIGGSIVLSLIPIIGWILLSFFGLGTCALGIIGIINAANGHRKELPFIGAYARKLKF</sequence>
<protein>
    <recommendedName>
        <fullName evidence="9">Import component protein</fullName>
    </recommendedName>
</protein>
<dbReference type="InterPro" id="IPR019109">
    <property type="entry name" value="MamF_MmsF"/>
</dbReference>
<evidence type="ECO:0000313" key="7">
    <source>
        <dbReference type="EMBL" id="PIP33880.1"/>
    </source>
</evidence>
<proteinExistence type="predicted"/>
<dbReference type="AlphaFoldDB" id="A0A2G9ZMT6"/>
<reference evidence="7 8" key="1">
    <citation type="submission" date="2017-09" db="EMBL/GenBank/DDBJ databases">
        <title>Depth-based differentiation of microbial function through sediment-hosted aquifers and enrichment of novel symbionts in the deep terrestrial subsurface.</title>
        <authorList>
            <person name="Probst A.J."/>
            <person name="Ladd B."/>
            <person name="Jarett J.K."/>
            <person name="Geller-Mcgrath D.E."/>
            <person name="Sieber C.M."/>
            <person name="Emerson J.B."/>
            <person name="Anantharaman K."/>
            <person name="Thomas B.C."/>
            <person name="Malmstrom R."/>
            <person name="Stieglmeier M."/>
            <person name="Klingl A."/>
            <person name="Woyke T."/>
            <person name="Ryan C.M."/>
            <person name="Banfield J.F."/>
        </authorList>
    </citation>
    <scope>NUCLEOTIDE SEQUENCE [LARGE SCALE GENOMIC DNA]</scope>
    <source>
        <strain evidence="7">CG23_combo_of_CG06-09_8_20_14_all_49_15</strain>
    </source>
</reference>
<organism evidence="7 8">
    <name type="scientific">Candidatus Falkowbacteria bacterium CG23_combo_of_CG06-09_8_20_14_all_49_15</name>
    <dbReference type="NCBI Taxonomy" id="1974572"/>
    <lineage>
        <taxon>Bacteria</taxon>
        <taxon>Candidatus Falkowiibacteriota</taxon>
    </lineage>
</organism>
<evidence type="ECO:0000256" key="6">
    <source>
        <dbReference type="SAM" id="Phobius"/>
    </source>
</evidence>
<keyword evidence="4 6" id="KW-0472">Membrane</keyword>
<accession>A0A2G9ZMT6</accession>
<feature type="compositionally biased region" description="Low complexity" evidence="5">
    <location>
        <begin position="10"/>
        <end position="22"/>
    </location>
</feature>
<feature type="transmembrane region" description="Helical" evidence="6">
    <location>
        <begin position="27"/>
        <end position="43"/>
    </location>
</feature>
<feature type="region of interest" description="Disordered" evidence="5">
    <location>
        <begin position="1"/>
        <end position="22"/>
    </location>
</feature>
<evidence type="ECO:0008006" key="9">
    <source>
        <dbReference type="Google" id="ProtNLM"/>
    </source>
</evidence>
<comment type="subcellular location">
    <subcellularLocation>
        <location evidence="1">Membrane</location>
        <topology evidence="1">Multi-pass membrane protein</topology>
    </subcellularLocation>
</comment>
<evidence type="ECO:0000313" key="8">
    <source>
        <dbReference type="Proteomes" id="UP000230729"/>
    </source>
</evidence>
<dbReference type="Proteomes" id="UP000230729">
    <property type="component" value="Unassembled WGS sequence"/>
</dbReference>
<feature type="transmembrane region" description="Helical" evidence="6">
    <location>
        <begin position="55"/>
        <end position="73"/>
    </location>
</feature>
<comment type="caution">
    <text evidence="7">The sequence shown here is derived from an EMBL/GenBank/DDBJ whole genome shotgun (WGS) entry which is preliminary data.</text>
</comment>